<keyword evidence="1 2" id="KW-0663">Pyridoxal phosphate</keyword>
<dbReference type="Pfam" id="PF01168">
    <property type="entry name" value="Ala_racemase_N"/>
    <property type="match status" value="1"/>
</dbReference>
<dbReference type="PANTHER" id="PTHR10146:SF14">
    <property type="entry name" value="PYRIDOXAL PHOSPHATE HOMEOSTASIS PROTEIN"/>
    <property type="match status" value="1"/>
</dbReference>
<dbReference type="AlphaFoldDB" id="A3IH74"/>
<dbReference type="PIRSF" id="PIRSF004848">
    <property type="entry name" value="YBL036c_PLPDEIII"/>
    <property type="match status" value="1"/>
</dbReference>
<evidence type="ECO:0000313" key="6">
    <source>
        <dbReference type="EMBL" id="EAZ94316.1"/>
    </source>
</evidence>
<dbReference type="NCBIfam" id="TIGR00044">
    <property type="entry name" value="YggS family pyridoxal phosphate-dependent enzyme"/>
    <property type="match status" value="1"/>
</dbReference>
<evidence type="ECO:0000256" key="3">
    <source>
        <dbReference type="PIRSR" id="PIRSR004848-1"/>
    </source>
</evidence>
<dbReference type="EMBL" id="AAXW01000001">
    <property type="protein sequence ID" value="EAZ94316.1"/>
    <property type="molecule type" value="Genomic_DNA"/>
</dbReference>
<dbReference type="InterPro" id="IPR001608">
    <property type="entry name" value="Ala_racemase_N"/>
</dbReference>
<feature type="modified residue" description="N6-(pyridoxal phosphate)lysine" evidence="2 3">
    <location>
        <position position="25"/>
    </location>
</feature>
<dbReference type="SUPFAM" id="SSF51419">
    <property type="entry name" value="PLP-binding barrel"/>
    <property type="match status" value="1"/>
</dbReference>
<comment type="similarity">
    <text evidence="2 4">Belongs to the pyridoxal phosphate-binding protein YggS/PROSC family.</text>
</comment>
<reference evidence="6 7" key="1">
    <citation type="submission" date="2007-03" db="EMBL/GenBank/DDBJ databases">
        <authorList>
            <person name="Stal L."/>
            <person name="Ferriera S."/>
            <person name="Johnson J."/>
            <person name="Kravitz S."/>
            <person name="Beeson K."/>
            <person name="Sutton G."/>
            <person name="Rogers Y.-H."/>
            <person name="Friedman R."/>
            <person name="Frazier M."/>
            <person name="Venter J.C."/>
        </authorList>
    </citation>
    <scope>NUCLEOTIDE SEQUENCE [LARGE SCALE GENOMIC DNA]</scope>
    <source>
        <strain evidence="6 7">CCY0110</strain>
    </source>
</reference>
<dbReference type="PROSITE" id="PS01211">
    <property type="entry name" value="UPF0001"/>
    <property type="match status" value="1"/>
</dbReference>
<evidence type="ECO:0000256" key="4">
    <source>
        <dbReference type="RuleBase" id="RU004514"/>
    </source>
</evidence>
<keyword evidence="7" id="KW-1185">Reference proteome</keyword>
<protein>
    <recommendedName>
        <fullName evidence="2">Pyridoxal phosphate homeostasis protein</fullName>
        <shortName evidence="2">PLP homeostasis protein</shortName>
    </recommendedName>
</protein>
<evidence type="ECO:0000256" key="1">
    <source>
        <dbReference type="ARBA" id="ARBA00022898"/>
    </source>
</evidence>
<dbReference type="Gene3D" id="3.20.20.10">
    <property type="entry name" value="Alanine racemase"/>
    <property type="match status" value="1"/>
</dbReference>
<dbReference type="PANTHER" id="PTHR10146">
    <property type="entry name" value="PROLINE SYNTHETASE CO-TRANSCRIBED BACTERIAL HOMOLOG PROTEIN"/>
    <property type="match status" value="1"/>
</dbReference>
<accession>A3IH74</accession>
<gene>
    <name evidence="6" type="ORF">CY0110_10587</name>
</gene>
<dbReference type="HAMAP" id="MF_02087">
    <property type="entry name" value="PLP_homeostasis"/>
    <property type="match status" value="1"/>
</dbReference>
<evidence type="ECO:0000256" key="2">
    <source>
        <dbReference type="HAMAP-Rule" id="MF_02087"/>
    </source>
</evidence>
<dbReference type="InterPro" id="IPR011078">
    <property type="entry name" value="PyrdxlP_homeostasis"/>
</dbReference>
<sequence>MNISENLDKILGQIPSSVRLVAVTKKKSVAAIEEAYNYGIRDFAESRVQEALEKQEQLQNYQDICWHFIGHIQTNKAKQVLKNFHWIHSVDSLKLAKYLDKLADKNSISPHVCLQVKILHDPNKYGWKVEEIWQDLSKLESLKYIKIDGLMTILPLGLSQNECLDTFAKTKELASKITEKSSLQLKELSMGMSNDYLLAVEKGATMIRLGTIIFGERN</sequence>
<dbReference type="eggNOG" id="COG0325">
    <property type="taxonomic scope" value="Bacteria"/>
</dbReference>
<name>A3IH74_9CHRO</name>
<dbReference type="OrthoDB" id="9804072at2"/>
<comment type="cofactor">
    <cofactor evidence="3">
        <name>pyridoxal 5'-phosphate</name>
        <dbReference type="ChEBI" id="CHEBI:597326"/>
    </cofactor>
</comment>
<evidence type="ECO:0000313" key="7">
    <source>
        <dbReference type="Proteomes" id="UP000003781"/>
    </source>
</evidence>
<comment type="caution">
    <text evidence="6">The sequence shown here is derived from an EMBL/GenBank/DDBJ whole genome shotgun (WGS) entry which is preliminary data.</text>
</comment>
<dbReference type="CDD" id="cd00635">
    <property type="entry name" value="PLPDE_III_YBL036c_like"/>
    <property type="match status" value="1"/>
</dbReference>
<evidence type="ECO:0000259" key="5">
    <source>
        <dbReference type="Pfam" id="PF01168"/>
    </source>
</evidence>
<dbReference type="InterPro" id="IPR029066">
    <property type="entry name" value="PLP-binding_barrel"/>
</dbReference>
<dbReference type="GO" id="GO:0030170">
    <property type="term" value="F:pyridoxal phosphate binding"/>
    <property type="evidence" value="ECO:0007669"/>
    <property type="project" value="UniProtKB-UniRule"/>
</dbReference>
<comment type="function">
    <text evidence="2">Pyridoxal 5'-phosphate (PLP)-binding protein, which is involved in PLP homeostasis.</text>
</comment>
<feature type="domain" description="Alanine racemase N-terminal" evidence="5">
    <location>
        <begin position="2"/>
        <end position="217"/>
    </location>
</feature>
<proteinExistence type="inferred from homology"/>
<dbReference type="RefSeq" id="WP_008272657.1">
    <property type="nucleotide sequence ID" value="NZ_AAXW01000001.1"/>
</dbReference>
<dbReference type="Proteomes" id="UP000003781">
    <property type="component" value="Unassembled WGS sequence"/>
</dbReference>
<organism evidence="6 7">
    <name type="scientific">Crocosphaera chwakensis CCY0110</name>
    <dbReference type="NCBI Taxonomy" id="391612"/>
    <lineage>
        <taxon>Bacteria</taxon>
        <taxon>Bacillati</taxon>
        <taxon>Cyanobacteriota</taxon>
        <taxon>Cyanophyceae</taxon>
        <taxon>Oscillatoriophycideae</taxon>
        <taxon>Chroococcales</taxon>
        <taxon>Aphanothecaceae</taxon>
        <taxon>Crocosphaera</taxon>
        <taxon>Crocosphaera chwakensis</taxon>
    </lineage>
</organism>